<dbReference type="Proteomes" id="UP000000292">
    <property type="component" value="Chromosome"/>
</dbReference>
<proteinExistence type="predicted"/>
<dbReference type="AlphaFoldDB" id="F8IL18"/>
<organism evidence="1 2">
    <name type="scientific">Alicyclobacillus acidocaldarius (strain Tc-4-1)</name>
    <name type="common">Bacillus acidocaldarius</name>
    <dbReference type="NCBI Taxonomy" id="1048834"/>
    <lineage>
        <taxon>Bacteria</taxon>
        <taxon>Bacillati</taxon>
        <taxon>Bacillota</taxon>
        <taxon>Bacilli</taxon>
        <taxon>Bacillales</taxon>
        <taxon>Alicyclobacillaceae</taxon>
        <taxon>Alicyclobacillus</taxon>
    </lineage>
</organism>
<name>F8IL18_ALIAT</name>
<evidence type="ECO:0000313" key="1">
    <source>
        <dbReference type="EMBL" id="AEJ42398.1"/>
    </source>
</evidence>
<protein>
    <submittedName>
        <fullName evidence="1">Uncharacterized protein</fullName>
    </submittedName>
</protein>
<evidence type="ECO:0000313" key="2">
    <source>
        <dbReference type="Proteomes" id="UP000000292"/>
    </source>
</evidence>
<dbReference type="STRING" id="1048834.TC41_0432"/>
<dbReference type="PATRIC" id="fig|1048834.4.peg.402"/>
<reference evidence="1 2" key="1">
    <citation type="journal article" date="2011" name="J. Bacteriol.">
        <title>Complete Genome Sequence of Alicyclobacillus acidocaldarius Strain Tc-4-1.</title>
        <authorList>
            <person name="Chen Y."/>
            <person name="He Y."/>
            <person name="Zhang B."/>
            <person name="Yang J."/>
            <person name="Li W."/>
            <person name="Dong Z."/>
            <person name="Hu S."/>
        </authorList>
    </citation>
    <scope>NUCLEOTIDE SEQUENCE [LARGE SCALE GENOMIC DNA]</scope>
    <source>
        <strain evidence="1 2">Tc-4-1</strain>
    </source>
</reference>
<sequence length="193" mass="21848">MVSLPKSLRRHPPFSCPCRASPPFSISREMSTAPDSVRRIWSMRGVLFQHVCPAFESSPILSKHSEVLAVCFALALSQRLVSLARCRLPRLFPRISPRFQVSLHPSMPPLLPRVRRAHSSSQEWGRCRLRGGGRVGACMRRFPPASPGSISCTFLRRSRRADGWWEISRLLRRRPHLRARFSSGIGSPLTATR</sequence>
<dbReference type="EMBL" id="CP002902">
    <property type="protein sequence ID" value="AEJ42398.1"/>
    <property type="molecule type" value="Genomic_DNA"/>
</dbReference>
<accession>F8IL18</accession>
<dbReference type="HOGENOM" id="CLU_1406149_0_0_9"/>
<dbReference type="KEGG" id="aad:TC41_0432"/>
<reference evidence="2" key="2">
    <citation type="submission" date="2011-06" db="EMBL/GenBank/DDBJ databases">
        <title>The complete genome sequence of Alicyclobacillus acidocaldarius sp. Tc-4-1.</title>
        <authorList>
            <person name="Chen Y."/>
            <person name="He Y."/>
            <person name="Dong Z."/>
            <person name="Hu S."/>
        </authorList>
    </citation>
    <scope>NUCLEOTIDE SEQUENCE [LARGE SCALE GENOMIC DNA]</scope>
    <source>
        <strain evidence="2">Tc-4-1</strain>
    </source>
</reference>
<gene>
    <name evidence="1" type="ordered locus">TC41_0432</name>
</gene>